<evidence type="ECO:0000313" key="3">
    <source>
        <dbReference type="Proteomes" id="UP001299546"/>
    </source>
</evidence>
<dbReference type="PANTHER" id="PTHR34980:SF2">
    <property type="entry name" value="INNER MEMBRANE PROTEIN YHAH-RELATED"/>
    <property type="match status" value="1"/>
</dbReference>
<dbReference type="Proteomes" id="UP001299546">
    <property type="component" value="Unassembled WGS sequence"/>
</dbReference>
<evidence type="ECO:0000313" key="2">
    <source>
        <dbReference type="EMBL" id="MCB7386938.1"/>
    </source>
</evidence>
<comment type="caution">
    <text evidence="2">The sequence shown here is derived from an EMBL/GenBank/DDBJ whole genome shotgun (WGS) entry which is preliminary data.</text>
</comment>
<feature type="transmembrane region" description="Helical" evidence="1">
    <location>
        <begin position="23"/>
        <end position="47"/>
    </location>
</feature>
<feature type="transmembrane region" description="Helical" evidence="1">
    <location>
        <begin position="92"/>
        <end position="113"/>
    </location>
</feature>
<organism evidence="2 3">
    <name type="scientific">Bariatricus massiliensis</name>
    <dbReference type="NCBI Taxonomy" id="1745713"/>
    <lineage>
        <taxon>Bacteria</taxon>
        <taxon>Bacillati</taxon>
        <taxon>Bacillota</taxon>
        <taxon>Clostridia</taxon>
        <taxon>Lachnospirales</taxon>
        <taxon>Lachnospiraceae</taxon>
        <taxon>Bariatricus</taxon>
    </lineage>
</organism>
<dbReference type="Pfam" id="PF05656">
    <property type="entry name" value="DUF805"/>
    <property type="match status" value="1"/>
</dbReference>
<name>A0ABS8DEU9_9FIRM</name>
<gene>
    <name evidence="2" type="ORF">LIZ65_06520</name>
</gene>
<proteinExistence type="predicted"/>
<keyword evidence="3" id="KW-1185">Reference proteome</keyword>
<keyword evidence="1" id="KW-1133">Transmembrane helix</keyword>
<dbReference type="InterPro" id="IPR008523">
    <property type="entry name" value="DUF805"/>
</dbReference>
<sequence>MNLLKQFWKRAFDYKGVISRRDFLLTVAADLLIFMWLNVTALLFAALDSQSGGILLTIGGTFAYLGTAYLILQIFPMIALIIRRLHDHNEKWWLILLGVHPIGFIFLAVILFMGTVTEGNRWRQIDMQKGLLL</sequence>
<feature type="transmembrane region" description="Helical" evidence="1">
    <location>
        <begin position="53"/>
        <end position="80"/>
    </location>
</feature>
<dbReference type="PANTHER" id="PTHR34980">
    <property type="entry name" value="INNER MEMBRANE PROTEIN-RELATED-RELATED"/>
    <property type="match status" value="1"/>
</dbReference>
<accession>A0ABS8DEU9</accession>
<protein>
    <submittedName>
        <fullName evidence="2">DUF805 domain-containing protein</fullName>
    </submittedName>
</protein>
<evidence type="ECO:0000256" key="1">
    <source>
        <dbReference type="SAM" id="Phobius"/>
    </source>
</evidence>
<dbReference type="EMBL" id="JAJCIS010000002">
    <property type="protein sequence ID" value="MCB7386938.1"/>
    <property type="molecule type" value="Genomic_DNA"/>
</dbReference>
<dbReference type="RefSeq" id="WP_066736030.1">
    <property type="nucleotide sequence ID" value="NZ_JAJCIQ010000002.1"/>
</dbReference>
<keyword evidence="1" id="KW-0812">Transmembrane</keyword>
<reference evidence="2 3" key="1">
    <citation type="submission" date="2021-10" db="EMBL/GenBank/DDBJ databases">
        <title>Collection of gut derived symbiotic bacterial strains cultured from healthy donors.</title>
        <authorList>
            <person name="Lin H."/>
            <person name="Littmann E."/>
            <person name="Kohout C."/>
            <person name="Pamer E.G."/>
        </authorList>
    </citation>
    <scope>NUCLEOTIDE SEQUENCE [LARGE SCALE GENOMIC DNA]</scope>
    <source>
        <strain evidence="2 3">DFI.1.165</strain>
    </source>
</reference>
<keyword evidence="1" id="KW-0472">Membrane</keyword>